<evidence type="ECO:0000256" key="1">
    <source>
        <dbReference type="SAM" id="MobiDB-lite"/>
    </source>
</evidence>
<sequence length="481" mass="53576">MASTAFELSLLTLARVGNASTTLKHENEDQLRILQSLEFVDECGADDFVKVYAAVAAMNYRMKTLERLSVLDGALMTYILQAHKAWLMGKLQFVRIPLEMDANLVQELHASLSKVRLVSAGQTPSGITNEEMQAVKDLFQQQYQDVQGMDDAKDVEAVKAASEHANQVNQRLKYMLQTHMKKFHSALKRQTLSKEEANAAAEAIAQIAESVVGDTEEFWRSAHELYVQIGGKPEDVLNFASGKALLQKLSTKIKSSTGEQVEGAVTAENVAADAVKKRFLEQWRAVEASARDHWLRAQETVEDARKVKKYKLDNERIAVQPQSVTFEYAQCDRRLDVPPGSRMFEGGRICRQLQWMLVRLHCHLLRLLLVLSVCTPALLLHLARAFVPTAGRLPLIPPQPFQRGRSFCSSSSNSSSSTSSSSNNTSIESSFPLRPCSSSSTPIGISFPLSNCSSVNIVLLLPSDQQQQQQQEGQQRRSQHF</sequence>
<dbReference type="RefSeq" id="XP_013355603.1">
    <property type="nucleotide sequence ID" value="XM_013500149.1"/>
</dbReference>
<protein>
    <submittedName>
        <fullName evidence="3">Uncharacterized protein</fullName>
    </submittedName>
</protein>
<accession>U6K5H5</accession>
<dbReference type="AlphaFoldDB" id="U6K5H5"/>
<dbReference type="GeneID" id="25382388"/>
<feature type="compositionally biased region" description="Low complexity" evidence="1">
    <location>
        <begin position="409"/>
        <end position="427"/>
    </location>
</feature>
<evidence type="ECO:0000256" key="2">
    <source>
        <dbReference type="SAM" id="SignalP"/>
    </source>
</evidence>
<evidence type="ECO:0000313" key="3">
    <source>
        <dbReference type="EMBL" id="CDJ33039.1"/>
    </source>
</evidence>
<dbReference type="Proteomes" id="UP000030744">
    <property type="component" value="Unassembled WGS sequence"/>
</dbReference>
<feature type="chain" id="PRO_5004671209" evidence="2">
    <location>
        <begin position="20"/>
        <end position="481"/>
    </location>
</feature>
<name>U6K5H5_9EIME</name>
<gene>
    <name evidence="3" type="ORF">EMH_0079610</name>
</gene>
<keyword evidence="2" id="KW-0732">Signal</keyword>
<proteinExistence type="predicted"/>
<evidence type="ECO:0000313" key="4">
    <source>
        <dbReference type="Proteomes" id="UP000030744"/>
    </source>
</evidence>
<feature type="region of interest" description="Disordered" evidence="1">
    <location>
        <begin position="404"/>
        <end position="427"/>
    </location>
</feature>
<organism evidence="3 4">
    <name type="scientific">Eimeria mitis</name>
    <dbReference type="NCBI Taxonomy" id="44415"/>
    <lineage>
        <taxon>Eukaryota</taxon>
        <taxon>Sar</taxon>
        <taxon>Alveolata</taxon>
        <taxon>Apicomplexa</taxon>
        <taxon>Conoidasida</taxon>
        <taxon>Coccidia</taxon>
        <taxon>Eucoccidiorida</taxon>
        <taxon>Eimeriorina</taxon>
        <taxon>Eimeriidae</taxon>
        <taxon>Eimeria</taxon>
    </lineage>
</organism>
<reference evidence="3" key="1">
    <citation type="submission" date="2013-10" db="EMBL/GenBank/DDBJ databases">
        <title>Genomic analysis of the causative agents of coccidiosis in chickens.</title>
        <authorList>
            <person name="Reid A.J."/>
            <person name="Blake D."/>
            <person name="Billington K."/>
            <person name="Browne H."/>
            <person name="Dunn M."/>
            <person name="Hung S."/>
            <person name="Kawahara F."/>
            <person name="Miranda-Saavedra D."/>
            <person name="Mourier T."/>
            <person name="Nagra H."/>
            <person name="Otto T.D."/>
            <person name="Rawlings N."/>
            <person name="Sanchez A."/>
            <person name="Sanders M."/>
            <person name="Subramaniam C."/>
            <person name="Tay Y."/>
            <person name="Dear P."/>
            <person name="Doerig C."/>
            <person name="Gruber A."/>
            <person name="Parkinson J."/>
            <person name="Shirley M."/>
            <person name="Wan K.L."/>
            <person name="Berriman M."/>
            <person name="Tomley F."/>
            <person name="Pain A."/>
        </authorList>
    </citation>
    <scope>NUCLEOTIDE SEQUENCE [LARGE SCALE GENOMIC DNA]</scope>
    <source>
        <strain evidence="3">Houghton</strain>
    </source>
</reference>
<dbReference type="EMBL" id="HG684795">
    <property type="protein sequence ID" value="CDJ33039.1"/>
    <property type="molecule type" value="Genomic_DNA"/>
</dbReference>
<feature type="signal peptide" evidence="2">
    <location>
        <begin position="1"/>
        <end position="19"/>
    </location>
</feature>
<dbReference type="VEuPathDB" id="ToxoDB:EMH_0079610"/>
<keyword evidence="4" id="KW-1185">Reference proteome</keyword>
<reference evidence="3" key="2">
    <citation type="submission" date="2013-10" db="EMBL/GenBank/DDBJ databases">
        <authorList>
            <person name="Aslett M."/>
        </authorList>
    </citation>
    <scope>NUCLEOTIDE SEQUENCE [LARGE SCALE GENOMIC DNA]</scope>
    <source>
        <strain evidence="3">Houghton</strain>
    </source>
</reference>